<evidence type="ECO:0000256" key="4">
    <source>
        <dbReference type="ARBA" id="ARBA00023163"/>
    </source>
</evidence>
<dbReference type="EMBL" id="PQIB02000018">
    <property type="protein sequence ID" value="RLM55196.1"/>
    <property type="molecule type" value="Genomic_DNA"/>
</dbReference>
<evidence type="ECO:0000256" key="2">
    <source>
        <dbReference type="ARBA" id="ARBA00023015"/>
    </source>
</evidence>
<keyword evidence="10" id="KW-1185">Reference proteome</keyword>
<gene>
    <name evidence="9" type="ORF">C2845_PM10G10750</name>
</gene>
<dbReference type="Gene3D" id="1.20.5.170">
    <property type="match status" value="1"/>
</dbReference>
<dbReference type="PANTHER" id="PTHR46324">
    <property type="entry name" value="BASIC LEUCINE ZIPPER 43-RELATED"/>
    <property type="match status" value="1"/>
</dbReference>
<dbReference type="OrthoDB" id="690308at2759"/>
<keyword evidence="3" id="KW-0238">DNA-binding</keyword>
<feature type="coiled-coil region" evidence="6">
    <location>
        <begin position="189"/>
        <end position="223"/>
    </location>
</feature>
<comment type="caution">
    <text evidence="9">The sequence shown here is derived from an EMBL/GenBank/DDBJ whole genome shotgun (WGS) entry which is preliminary data.</text>
</comment>
<evidence type="ECO:0000256" key="3">
    <source>
        <dbReference type="ARBA" id="ARBA00023125"/>
    </source>
</evidence>
<protein>
    <submittedName>
        <fullName evidence="9">Light-inducible protein CPRF3</fullName>
    </submittedName>
</protein>
<evidence type="ECO:0000256" key="6">
    <source>
        <dbReference type="SAM" id="Coils"/>
    </source>
</evidence>
<dbReference type="SUPFAM" id="SSF57959">
    <property type="entry name" value="Leucine zipper domain"/>
    <property type="match status" value="1"/>
</dbReference>
<dbReference type="STRING" id="4540.A0A3L6PFI7"/>
<dbReference type="GO" id="GO:0003700">
    <property type="term" value="F:DNA-binding transcription factor activity"/>
    <property type="evidence" value="ECO:0007669"/>
    <property type="project" value="InterPro"/>
</dbReference>
<feature type="region of interest" description="Disordered" evidence="7">
    <location>
        <begin position="224"/>
        <end position="244"/>
    </location>
</feature>
<dbReference type="Proteomes" id="UP000275267">
    <property type="component" value="Unassembled WGS sequence"/>
</dbReference>
<accession>A0A3L6PFI7</accession>
<dbReference type="InterPro" id="IPR045314">
    <property type="entry name" value="bZIP_plant_GBF1"/>
</dbReference>
<keyword evidence="4" id="KW-0804">Transcription</keyword>
<feature type="compositionally biased region" description="Basic and acidic residues" evidence="7">
    <location>
        <begin position="132"/>
        <end position="153"/>
    </location>
</feature>
<dbReference type="SMART" id="SM00338">
    <property type="entry name" value="BRLZ"/>
    <property type="match status" value="1"/>
</dbReference>
<evidence type="ECO:0000256" key="7">
    <source>
        <dbReference type="SAM" id="MobiDB-lite"/>
    </source>
</evidence>
<dbReference type="PROSITE" id="PS50217">
    <property type="entry name" value="BZIP"/>
    <property type="match status" value="1"/>
</dbReference>
<proteinExistence type="predicted"/>
<dbReference type="InterPro" id="IPR004827">
    <property type="entry name" value="bZIP"/>
</dbReference>
<evidence type="ECO:0000256" key="1">
    <source>
        <dbReference type="ARBA" id="ARBA00004123"/>
    </source>
</evidence>
<dbReference type="InterPro" id="IPR044521">
    <property type="entry name" value="AtbZIP8/43"/>
</dbReference>
<evidence type="ECO:0000259" key="8">
    <source>
        <dbReference type="PROSITE" id="PS50217"/>
    </source>
</evidence>
<evidence type="ECO:0000313" key="10">
    <source>
        <dbReference type="Proteomes" id="UP000275267"/>
    </source>
</evidence>
<dbReference type="GO" id="GO:0003677">
    <property type="term" value="F:DNA binding"/>
    <property type="evidence" value="ECO:0007669"/>
    <property type="project" value="UniProtKB-KW"/>
</dbReference>
<keyword evidence="6" id="KW-0175">Coiled coil</keyword>
<dbReference type="FunFam" id="1.20.5.170:FF:000020">
    <property type="entry name" value="BZIP transcription factor"/>
    <property type="match status" value="1"/>
</dbReference>
<sequence>MKSEIWLGFWSVPKYRERILGWTFGDLGKWDKAWQGATGRLRAHAKGRGALWAASCREQRPTLVKGKAARGIAGMLCAAAAFGFGPHYHPPAGDHFLFPGISTDLLTLPYAATAAHCQQNPAGYQPFLDHAPGPHDEAAGGVERRRQLAEERRRWRTASNRESARRSRVRKQRQLSQLWAQAAHLRGDNRDLLDRLNRAIRDCDRVRRDNARLGRERAGLQRRLHELAGGGDEDGSSRIAATAT</sequence>
<dbReference type="PANTHER" id="PTHR46324:SF16">
    <property type="entry name" value="BZIP DOMAIN-CONTAINING PROTEIN"/>
    <property type="match status" value="1"/>
</dbReference>
<organism evidence="9 10">
    <name type="scientific">Panicum miliaceum</name>
    <name type="common">Proso millet</name>
    <name type="synonym">Broomcorn millet</name>
    <dbReference type="NCBI Taxonomy" id="4540"/>
    <lineage>
        <taxon>Eukaryota</taxon>
        <taxon>Viridiplantae</taxon>
        <taxon>Streptophyta</taxon>
        <taxon>Embryophyta</taxon>
        <taxon>Tracheophyta</taxon>
        <taxon>Spermatophyta</taxon>
        <taxon>Magnoliopsida</taxon>
        <taxon>Liliopsida</taxon>
        <taxon>Poales</taxon>
        <taxon>Poaceae</taxon>
        <taxon>PACMAD clade</taxon>
        <taxon>Panicoideae</taxon>
        <taxon>Panicodae</taxon>
        <taxon>Paniceae</taxon>
        <taxon>Panicinae</taxon>
        <taxon>Panicum</taxon>
        <taxon>Panicum sect. Panicum</taxon>
    </lineage>
</organism>
<dbReference type="GO" id="GO:0005634">
    <property type="term" value="C:nucleus"/>
    <property type="evidence" value="ECO:0007669"/>
    <property type="project" value="UniProtKB-SubCell"/>
</dbReference>
<keyword evidence="5" id="KW-0539">Nucleus</keyword>
<name>A0A3L6PFI7_PANMI</name>
<reference evidence="10" key="1">
    <citation type="journal article" date="2019" name="Nat. Commun.">
        <title>The genome of broomcorn millet.</title>
        <authorList>
            <person name="Zou C."/>
            <person name="Miki D."/>
            <person name="Li D."/>
            <person name="Tang Q."/>
            <person name="Xiao L."/>
            <person name="Rajput S."/>
            <person name="Deng P."/>
            <person name="Jia W."/>
            <person name="Huang R."/>
            <person name="Zhang M."/>
            <person name="Sun Y."/>
            <person name="Hu J."/>
            <person name="Fu X."/>
            <person name="Schnable P.S."/>
            <person name="Li F."/>
            <person name="Zhang H."/>
            <person name="Feng B."/>
            <person name="Zhu X."/>
            <person name="Liu R."/>
            <person name="Schnable J.C."/>
            <person name="Zhu J.-K."/>
            <person name="Zhang H."/>
        </authorList>
    </citation>
    <scope>NUCLEOTIDE SEQUENCE [LARGE SCALE GENOMIC DNA]</scope>
</reference>
<dbReference type="CDD" id="cd14702">
    <property type="entry name" value="bZIP_plant_GBF1"/>
    <property type="match status" value="1"/>
</dbReference>
<feature type="domain" description="BZIP" evidence="8">
    <location>
        <begin position="150"/>
        <end position="213"/>
    </location>
</feature>
<comment type="subcellular location">
    <subcellularLocation>
        <location evidence="1">Nucleus</location>
    </subcellularLocation>
</comment>
<keyword evidence="2" id="KW-0805">Transcription regulation</keyword>
<feature type="region of interest" description="Disordered" evidence="7">
    <location>
        <begin position="129"/>
        <end position="173"/>
    </location>
</feature>
<evidence type="ECO:0000313" key="9">
    <source>
        <dbReference type="EMBL" id="RLM55196.1"/>
    </source>
</evidence>
<dbReference type="Pfam" id="PF00170">
    <property type="entry name" value="bZIP_1"/>
    <property type="match status" value="1"/>
</dbReference>
<evidence type="ECO:0000256" key="5">
    <source>
        <dbReference type="ARBA" id="ARBA00023242"/>
    </source>
</evidence>
<dbReference type="PROSITE" id="PS00036">
    <property type="entry name" value="BZIP_BASIC"/>
    <property type="match status" value="1"/>
</dbReference>
<dbReference type="InterPro" id="IPR046347">
    <property type="entry name" value="bZIP_sf"/>
</dbReference>
<dbReference type="AlphaFoldDB" id="A0A3L6PFI7"/>